<evidence type="ECO:0000313" key="2">
    <source>
        <dbReference type="Proteomes" id="UP000826271"/>
    </source>
</evidence>
<sequence>MSTDPLEAEIPEVDDPKDDPAVAFIKQDERTVADSIAKSCRRIWSLQKEVALADALKDLVVRGYKSTTGSRLDIKIYTPGDKLTNGFDWNDMSITRTVDSDDVWNNYVKTDRNARPNAVQIISIVQGLERNFWQGQVRRASRRERGEWLINDDSFIELMTEFCTSTDQWLGDISTRIGFDHDASKSRKVVFEALSVVSSLDMEDTLLVSSLVFL</sequence>
<keyword evidence="2" id="KW-1185">Reference proteome</keyword>
<dbReference type="Proteomes" id="UP000826271">
    <property type="component" value="Unassembled WGS sequence"/>
</dbReference>
<protein>
    <submittedName>
        <fullName evidence="1">Uncharacterized protein</fullName>
    </submittedName>
</protein>
<dbReference type="AlphaFoldDB" id="A0AAV6WAD2"/>
<accession>A0AAV6WAD2</accession>
<comment type="caution">
    <text evidence="1">The sequence shown here is derived from an EMBL/GenBank/DDBJ whole genome shotgun (WGS) entry which is preliminary data.</text>
</comment>
<gene>
    <name evidence="1" type="ORF">BUALT_Bualt18G0042500</name>
</gene>
<dbReference type="EMBL" id="WHWC01000018">
    <property type="protein sequence ID" value="KAG8364861.1"/>
    <property type="molecule type" value="Genomic_DNA"/>
</dbReference>
<proteinExistence type="predicted"/>
<reference evidence="1" key="1">
    <citation type="submission" date="2019-10" db="EMBL/GenBank/DDBJ databases">
        <authorList>
            <person name="Zhang R."/>
            <person name="Pan Y."/>
            <person name="Wang J."/>
            <person name="Ma R."/>
            <person name="Yu S."/>
        </authorList>
    </citation>
    <scope>NUCLEOTIDE SEQUENCE</scope>
    <source>
        <strain evidence="1">LA-IB0</strain>
        <tissue evidence="1">Leaf</tissue>
    </source>
</reference>
<name>A0AAV6WAD2_9LAMI</name>
<organism evidence="1 2">
    <name type="scientific">Buddleja alternifolia</name>
    <dbReference type="NCBI Taxonomy" id="168488"/>
    <lineage>
        <taxon>Eukaryota</taxon>
        <taxon>Viridiplantae</taxon>
        <taxon>Streptophyta</taxon>
        <taxon>Embryophyta</taxon>
        <taxon>Tracheophyta</taxon>
        <taxon>Spermatophyta</taxon>
        <taxon>Magnoliopsida</taxon>
        <taxon>eudicotyledons</taxon>
        <taxon>Gunneridae</taxon>
        <taxon>Pentapetalae</taxon>
        <taxon>asterids</taxon>
        <taxon>lamiids</taxon>
        <taxon>Lamiales</taxon>
        <taxon>Scrophulariaceae</taxon>
        <taxon>Buddlejeae</taxon>
        <taxon>Buddleja</taxon>
    </lineage>
</organism>
<evidence type="ECO:0000313" key="1">
    <source>
        <dbReference type="EMBL" id="KAG8364861.1"/>
    </source>
</evidence>